<dbReference type="OrthoDB" id="270651at2759"/>
<dbReference type="PANTHER" id="PTHR46103:SF1">
    <property type="entry name" value="RRNA METHYLTRANSFERASE 1, MITOCHONDRIAL"/>
    <property type="match status" value="1"/>
</dbReference>
<evidence type="ECO:0000256" key="2">
    <source>
        <dbReference type="ARBA" id="ARBA00007228"/>
    </source>
</evidence>
<comment type="similarity">
    <text evidence="2">Belongs to the class IV-like SAM-binding methyltransferase superfamily. RNA methyltransferase TrmH family.</text>
</comment>
<dbReference type="AlphaFoldDB" id="J7RTH1"/>
<dbReference type="NCBIfam" id="TIGR00186">
    <property type="entry name" value="rRNA_methyl_3"/>
    <property type="match status" value="1"/>
</dbReference>
<evidence type="ECO:0000256" key="9">
    <source>
        <dbReference type="ARBA" id="ARBA00034881"/>
    </source>
</evidence>
<dbReference type="SUPFAM" id="SSF75217">
    <property type="entry name" value="alpha/beta knot"/>
    <property type="match status" value="1"/>
</dbReference>
<keyword evidence="12" id="KW-1185">Reference proteome</keyword>
<dbReference type="InterPro" id="IPR047261">
    <property type="entry name" value="MRM1_MeTrfase_dom"/>
</dbReference>
<dbReference type="STRING" id="1071383.J7RTH1"/>
<name>J7RTH1_HUIN7</name>
<evidence type="ECO:0000256" key="7">
    <source>
        <dbReference type="ARBA" id="ARBA00022946"/>
    </source>
</evidence>
<dbReference type="KEGG" id="kng:KNAG_0A03300"/>
<dbReference type="InterPro" id="IPR001537">
    <property type="entry name" value="SpoU_MeTrfase"/>
</dbReference>
<evidence type="ECO:0000313" key="11">
    <source>
        <dbReference type="EMBL" id="CCK68017.1"/>
    </source>
</evidence>
<proteinExistence type="inferred from homology"/>
<dbReference type="OMA" id="RKYAHVH"/>
<reference evidence="12" key="2">
    <citation type="submission" date="2012-08" db="EMBL/GenBank/DDBJ databases">
        <title>Genome sequence of Kazachstania naganishii.</title>
        <authorList>
            <person name="Gordon J.L."/>
            <person name="Armisen D."/>
            <person name="Proux-Wera E."/>
            <person name="OhEigeartaigh S.S."/>
            <person name="Byrne K.P."/>
            <person name="Wolfe K.H."/>
        </authorList>
    </citation>
    <scope>NUCLEOTIDE SEQUENCE [LARGE SCALE GENOMIC DNA]</scope>
    <source>
        <strain evidence="12">ATCC MYA-139 / BCRC 22969 / CBS 8797 / CCRC 22969 / KCTC 17520 / NBRC 10181 / NCYC 3082</strain>
    </source>
</reference>
<dbReference type="InterPro" id="IPR004441">
    <property type="entry name" value="rRNA_MeTrfase_TrmH"/>
</dbReference>
<dbReference type="Proteomes" id="UP000006310">
    <property type="component" value="Chromosome 1"/>
</dbReference>
<dbReference type="Gene3D" id="3.40.1280.10">
    <property type="match status" value="1"/>
</dbReference>
<dbReference type="SUPFAM" id="SSF55315">
    <property type="entry name" value="L30e-like"/>
    <property type="match status" value="1"/>
</dbReference>
<dbReference type="InterPro" id="IPR029028">
    <property type="entry name" value="Alpha/beta_knot_MTases"/>
</dbReference>
<evidence type="ECO:0000256" key="3">
    <source>
        <dbReference type="ARBA" id="ARBA00022552"/>
    </source>
</evidence>
<evidence type="ECO:0000256" key="4">
    <source>
        <dbReference type="ARBA" id="ARBA00022603"/>
    </source>
</evidence>
<dbReference type="GO" id="GO:0008989">
    <property type="term" value="F:rRNA (guanine-N1-)-methyltransferase activity"/>
    <property type="evidence" value="ECO:0007669"/>
    <property type="project" value="EnsemblFungi"/>
</dbReference>
<sequence>MLYLRRAFSTSFRDLQHRATRKSRSSFDKSFDSVAKRKAKAWESSDLDKDTWFKKKYSHVHANRSPTVDRYGKKAAHLDKLAHLKEEGKERRLEHRSKFGKRHAYSGLAVNPLMEYVYGTNCVLAALHNPNRQYYSRLLYSTGHVNPKIEEVIKEREIEIECTKTDKHELNLLTKNGAHNGVVLETKPIEPKDLSYLGVVHPENPTFEVIEDAGLSTVKYVDSGTKQFPLGVYLDEITDPHNLGAIIRSAYYLGADFLVVSQSNCAPLSPVVNKASSGAMEFMLVYSVDNPVEFAAKSQDVGGWTFVAGHLADPAKKGQYDGKNIPMTELSTLPTRSPTILMVGNEGAGVRSALRTKSDFLVQIPTARPDSPVDSLNVSVATALLLNHLLPAE</sequence>
<dbReference type="PANTHER" id="PTHR46103">
    <property type="entry name" value="RRNA METHYLTRANSFERASE 1, MITOCHONDRIAL"/>
    <property type="match status" value="1"/>
</dbReference>
<comment type="subcellular location">
    <subcellularLocation>
        <location evidence="1">Mitochondrion</location>
    </subcellularLocation>
</comment>
<feature type="domain" description="RNA 2-O ribose methyltransferase substrate binding" evidence="10">
    <location>
        <begin position="116"/>
        <end position="192"/>
    </location>
</feature>
<dbReference type="Gene3D" id="3.30.1330.30">
    <property type="match status" value="1"/>
</dbReference>
<dbReference type="InterPro" id="IPR047182">
    <property type="entry name" value="MRM1"/>
</dbReference>
<organism evidence="11 12">
    <name type="scientific">Huiozyma naganishii (strain ATCC MYA-139 / BCRC 22969 / CBS 8797 / KCTC 17520 / NBRC 10181 / NCYC 3082 / Yp74L-3)</name>
    <name type="common">Yeast</name>
    <name type="synonym">Kazachstania naganishii</name>
    <dbReference type="NCBI Taxonomy" id="1071383"/>
    <lineage>
        <taxon>Eukaryota</taxon>
        <taxon>Fungi</taxon>
        <taxon>Dikarya</taxon>
        <taxon>Ascomycota</taxon>
        <taxon>Saccharomycotina</taxon>
        <taxon>Saccharomycetes</taxon>
        <taxon>Saccharomycetales</taxon>
        <taxon>Saccharomycetaceae</taxon>
        <taxon>Huiozyma</taxon>
    </lineage>
</organism>
<evidence type="ECO:0000256" key="5">
    <source>
        <dbReference type="ARBA" id="ARBA00022679"/>
    </source>
</evidence>
<dbReference type="SMART" id="SM00967">
    <property type="entry name" value="SpoU_sub_bind"/>
    <property type="match status" value="1"/>
</dbReference>
<keyword evidence="6" id="KW-0949">S-adenosyl-L-methionine</keyword>
<protein>
    <recommendedName>
        <fullName evidence="9">rRNA methyltransferase 1, mitochondrial</fullName>
    </recommendedName>
</protein>
<dbReference type="RefSeq" id="XP_022462263.1">
    <property type="nucleotide sequence ID" value="XM_022607630.1"/>
</dbReference>
<keyword evidence="7" id="KW-0809">Transit peptide</keyword>
<dbReference type="GO" id="GO:0005739">
    <property type="term" value="C:mitochondrion"/>
    <property type="evidence" value="ECO:0007669"/>
    <property type="project" value="UniProtKB-SubCell"/>
</dbReference>
<evidence type="ECO:0000259" key="10">
    <source>
        <dbReference type="SMART" id="SM00967"/>
    </source>
</evidence>
<evidence type="ECO:0000313" key="12">
    <source>
        <dbReference type="Proteomes" id="UP000006310"/>
    </source>
</evidence>
<dbReference type="CDD" id="cd18105">
    <property type="entry name" value="SpoU-like_MRM1"/>
    <property type="match status" value="1"/>
</dbReference>
<dbReference type="InterPro" id="IPR013123">
    <property type="entry name" value="SpoU_subst-bd"/>
</dbReference>
<evidence type="ECO:0000256" key="1">
    <source>
        <dbReference type="ARBA" id="ARBA00004173"/>
    </source>
</evidence>
<accession>J7RTH1</accession>
<dbReference type="GO" id="GO:0003723">
    <property type="term" value="F:RNA binding"/>
    <property type="evidence" value="ECO:0007669"/>
    <property type="project" value="InterPro"/>
</dbReference>
<reference evidence="11 12" key="1">
    <citation type="journal article" date="2011" name="Proc. Natl. Acad. Sci. U.S.A.">
        <title>Evolutionary erosion of yeast sex chromosomes by mating-type switching accidents.</title>
        <authorList>
            <person name="Gordon J.L."/>
            <person name="Armisen D."/>
            <person name="Proux-Wera E."/>
            <person name="Oheigeartaigh S.S."/>
            <person name="Byrne K.P."/>
            <person name="Wolfe K.H."/>
        </authorList>
    </citation>
    <scope>NUCLEOTIDE SEQUENCE [LARGE SCALE GENOMIC DNA]</scope>
    <source>
        <strain evidence="12">ATCC MYA-139 / BCRC 22969 / CBS 8797 / CCRC 22969 / KCTC 17520 / NBRC 10181 / NCYC 3082</strain>
    </source>
</reference>
<keyword evidence="4" id="KW-0489">Methyltransferase</keyword>
<dbReference type="GeneID" id="34523652"/>
<keyword evidence="8" id="KW-0496">Mitochondrion</keyword>
<gene>
    <name evidence="11" type="primary">KNAG0A03300</name>
    <name evidence="11" type="ordered locus">KNAG_0A03300</name>
</gene>
<dbReference type="eggNOG" id="KOG0838">
    <property type="taxonomic scope" value="Eukaryota"/>
</dbReference>
<evidence type="ECO:0000256" key="8">
    <source>
        <dbReference type="ARBA" id="ARBA00023128"/>
    </source>
</evidence>
<dbReference type="Pfam" id="PF00588">
    <property type="entry name" value="SpoU_methylase"/>
    <property type="match status" value="1"/>
</dbReference>
<evidence type="ECO:0000256" key="6">
    <source>
        <dbReference type="ARBA" id="ARBA00022691"/>
    </source>
</evidence>
<dbReference type="Pfam" id="PF08032">
    <property type="entry name" value="SpoU_sub_bind"/>
    <property type="match status" value="1"/>
</dbReference>
<keyword evidence="5" id="KW-0808">Transferase</keyword>
<dbReference type="HOGENOM" id="CLU_021322_5_1_1"/>
<dbReference type="EMBL" id="HE978314">
    <property type="protein sequence ID" value="CCK68017.1"/>
    <property type="molecule type" value="Genomic_DNA"/>
</dbReference>
<dbReference type="InterPro" id="IPR029064">
    <property type="entry name" value="Ribosomal_eL30-like_sf"/>
</dbReference>
<keyword evidence="3" id="KW-0698">rRNA processing</keyword>
<dbReference type="InterPro" id="IPR029026">
    <property type="entry name" value="tRNA_m1G_MTases_N"/>
</dbReference>